<feature type="compositionally biased region" description="Low complexity" evidence="3">
    <location>
        <begin position="684"/>
        <end position="705"/>
    </location>
</feature>
<feature type="domain" description="XPG-I" evidence="4">
    <location>
        <begin position="108"/>
        <end position="185"/>
    </location>
</feature>
<name>A0A8K0T765_9PEZI</name>
<evidence type="ECO:0000259" key="5">
    <source>
        <dbReference type="SMART" id="SM00485"/>
    </source>
</evidence>
<dbReference type="InterPro" id="IPR006084">
    <property type="entry name" value="XPG/Rad2"/>
</dbReference>
<protein>
    <submittedName>
        <fullName evidence="6">Flap structure-specific endonuclease</fullName>
    </submittedName>
</protein>
<evidence type="ECO:0000256" key="1">
    <source>
        <dbReference type="ARBA" id="ARBA00022722"/>
    </source>
</evidence>
<dbReference type="CDD" id="cd09906">
    <property type="entry name" value="H3TH_YEN1"/>
    <property type="match status" value="1"/>
</dbReference>
<dbReference type="EMBL" id="JAGPXD010000007">
    <property type="protein sequence ID" value="KAH7347939.1"/>
    <property type="molecule type" value="Genomic_DNA"/>
</dbReference>
<dbReference type="SUPFAM" id="SSF47807">
    <property type="entry name" value="5' to 3' exonuclease, C-terminal subdomain"/>
    <property type="match status" value="1"/>
</dbReference>
<dbReference type="InterPro" id="IPR006085">
    <property type="entry name" value="XPG_DNA_repair_N"/>
</dbReference>
<dbReference type="SUPFAM" id="SSF88723">
    <property type="entry name" value="PIN domain-like"/>
    <property type="match status" value="1"/>
</dbReference>
<dbReference type="InterPro" id="IPR006086">
    <property type="entry name" value="XPG-I_dom"/>
</dbReference>
<dbReference type="AlphaFoldDB" id="A0A8K0T765"/>
<proteinExistence type="predicted"/>
<dbReference type="Pfam" id="PF00867">
    <property type="entry name" value="XPG_I"/>
    <property type="match status" value="1"/>
</dbReference>
<dbReference type="SMART" id="SM00485">
    <property type="entry name" value="XPGN"/>
    <property type="match status" value="1"/>
</dbReference>
<accession>A0A8K0T765</accession>
<keyword evidence="2" id="KW-0378">Hydrolase</keyword>
<sequence>MGIKGIYGELGPGKRVSLSKLAVEHLEATGRPLRLAIDIAIWQFQAQAAKGGSNPATRTLFYRLVRLLSYSVIPIFVFDGPSKPAFKRNKRSGLGGGGATAKAKQLIKLFGLPVHDAPGEAEAECALLQKRGIVDAVLSEDVDTLMFGCTRTLRNWTAEGKRGSNAPTHVTMYESHAEGLVKSGLGKDGMVLVALMSGGDYIPAGVPGCGVKLACEIARAGFGDDLCRLEVDDLDGLAKWRARLKHELVTNESRFFRTRHKSLTLPETFPDLQVLRYYTQPAVSSTEAIDSMAQRTNWRSDVDVAELQEFVRKTFDWTGHEGAVKLIRVLSPSMLVQSVLHVQGQAKNKKGQVDLDGAPSAILDIRGQRTHWTVDGMAELRVSYLPASLVPISLSSTGSDDHSSQPTITLDSDEDNEPCAASQGVSNDGKGSSKSSPSFDPLSPQTLWLPEHLARLGSPLAVESWKQETDSKTGHKQQHRQKSTTGASKRSQNQGSLDSWVRTSKTVDHPDKTAQVRCDAALADLVLPSVRYLSHSSQTSSQRRTIHSGAITSTDRSKPSKPSARAGVTDPRALSDARMTRCSQPLPRDANTDTSPAVEPASDPQPAWPPPPVASVRHTPGSFEPGPSTVGSRLKDSAPPNRRGVADVPAREKKPLAKQTSDRRRKFAVDHKQADMTSFLKTTKSSSYGKELSSSKPETTESSKPQKSVVALFVPCADIPGFLRQVEVNEDEACTLLGEDQEGRRVGARKAWRHSNLSIIDLTGD</sequence>
<feature type="region of interest" description="Disordered" evidence="3">
    <location>
        <begin position="463"/>
        <end position="512"/>
    </location>
</feature>
<feature type="region of interest" description="Disordered" evidence="3">
    <location>
        <begin position="394"/>
        <end position="445"/>
    </location>
</feature>
<feature type="domain" description="XPG N-terminal" evidence="5">
    <location>
        <begin position="1"/>
        <end position="95"/>
    </location>
</feature>
<dbReference type="Pfam" id="PF00752">
    <property type="entry name" value="XPG_N"/>
    <property type="match status" value="1"/>
</dbReference>
<dbReference type="PANTHER" id="PTHR11081">
    <property type="entry name" value="FLAP ENDONUCLEASE FAMILY MEMBER"/>
    <property type="match status" value="1"/>
</dbReference>
<dbReference type="FunFam" id="3.40.50.1010:FF:000037">
    <property type="entry name" value="Rad2-like endonuclease, putative (AFU_orthologue AFUA_3G13260)"/>
    <property type="match status" value="1"/>
</dbReference>
<keyword evidence="7" id="KW-1185">Reference proteome</keyword>
<gene>
    <name evidence="6" type="ORF">B0T11DRAFT_292185</name>
</gene>
<keyword evidence="1" id="KW-0540">Nuclease</keyword>
<dbReference type="InterPro" id="IPR041177">
    <property type="entry name" value="GEN1_C"/>
</dbReference>
<dbReference type="Gene3D" id="3.40.50.1010">
    <property type="entry name" value="5'-nuclease"/>
    <property type="match status" value="2"/>
</dbReference>
<dbReference type="SMART" id="SM00484">
    <property type="entry name" value="XPGI"/>
    <property type="match status" value="1"/>
</dbReference>
<dbReference type="FunFam" id="3.40.50.1010:FF:000051">
    <property type="entry name" value="Rad2-like endonuclease, putative (AFU_orthologue AFUA_3G13260)"/>
    <property type="match status" value="1"/>
</dbReference>
<dbReference type="InterPro" id="IPR029060">
    <property type="entry name" value="PIN-like_dom_sf"/>
</dbReference>
<organism evidence="6 7">
    <name type="scientific">Plectosphaerella cucumerina</name>
    <dbReference type="NCBI Taxonomy" id="40658"/>
    <lineage>
        <taxon>Eukaryota</taxon>
        <taxon>Fungi</taxon>
        <taxon>Dikarya</taxon>
        <taxon>Ascomycota</taxon>
        <taxon>Pezizomycotina</taxon>
        <taxon>Sordariomycetes</taxon>
        <taxon>Hypocreomycetidae</taxon>
        <taxon>Glomerellales</taxon>
        <taxon>Plectosphaerellaceae</taxon>
        <taxon>Plectosphaerella</taxon>
    </lineage>
</organism>
<dbReference type="Proteomes" id="UP000813385">
    <property type="component" value="Unassembled WGS sequence"/>
</dbReference>
<dbReference type="InterPro" id="IPR036279">
    <property type="entry name" value="5-3_exonuclease_C_sf"/>
</dbReference>
<dbReference type="GO" id="GO:0006281">
    <property type="term" value="P:DNA repair"/>
    <property type="evidence" value="ECO:0007669"/>
    <property type="project" value="UniProtKB-ARBA"/>
</dbReference>
<evidence type="ECO:0000256" key="2">
    <source>
        <dbReference type="ARBA" id="ARBA00022801"/>
    </source>
</evidence>
<feature type="compositionally biased region" description="Low complexity" evidence="3">
    <location>
        <begin position="426"/>
        <end position="443"/>
    </location>
</feature>
<dbReference type="PRINTS" id="PR00853">
    <property type="entry name" value="XPGRADSUPER"/>
</dbReference>
<dbReference type="OrthoDB" id="2959108at2759"/>
<dbReference type="Pfam" id="PF18380">
    <property type="entry name" value="GEN1_C"/>
    <property type="match status" value="1"/>
</dbReference>
<dbReference type="GO" id="GO:0017108">
    <property type="term" value="F:5'-flap endonuclease activity"/>
    <property type="evidence" value="ECO:0007669"/>
    <property type="project" value="TreeGrafter"/>
</dbReference>
<comment type="caution">
    <text evidence="6">The sequence shown here is derived from an EMBL/GenBank/DDBJ whole genome shotgun (WGS) entry which is preliminary data.</text>
</comment>
<dbReference type="InterPro" id="IPR037316">
    <property type="entry name" value="Yen1_H3TH"/>
</dbReference>
<evidence type="ECO:0000313" key="7">
    <source>
        <dbReference type="Proteomes" id="UP000813385"/>
    </source>
</evidence>
<keyword evidence="6" id="KW-0255">Endonuclease</keyword>
<evidence type="ECO:0000313" key="6">
    <source>
        <dbReference type="EMBL" id="KAH7347939.1"/>
    </source>
</evidence>
<dbReference type="CDD" id="cd09870">
    <property type="entry name" value="PIN_YEN1"/>
    <property type="match status" value="1"/>
</dbReference>
<evidence type="ECO:0000259" key="4">
    <source>
        <dbReference type="SMART" id="SM00484"/>
    </source>
</evidence>
<feature type="region of interest" description="Disordered" evidence="3">
    <location>
        <begin position="533"/>
        <end position="705"/>
    </location>
</feature>
<feature type="compositionally biased region" description="Polar residues" evidence="3">
    <location>
        <begin position="483"/>
        <end position="504"/>
    </location>
</feature>
<feature type="compositionally biased region" description="Low complexity" evidence="3">
    <location>
        <begin position="534"/>
        <end position="543"/>
    </location>
</feature>
<evidence type="ECO:0000256" key="3">
    <source>
        <dbReference type="SAM" id="MobiDB-lite"/>
    </source>
</evidence>
<dbReference type="GO" id="GO:0008821">
    <property type="term" value="F:crossover junction DNA endonuclease activity"/>
    <property type="evidence" value="ECO:0007669"/>
    <property type="project" value="InterPro"/>
</dbReference>
<reference evidence="6" key="1">
    <citation type="journal article" date="2021" name="Nat. Commun.">
        <title>Genetic determinants of endophytism in the Arabidopsis root mycobiome.</title>
        <authorList>
            <person name="Mesny F."/>
            <person name="Miyauchi S."/>
            <person name="Thiergart T."/>
            <person name="Pickel B."/>
            <person name="Atanasova L."/>
            <person name="Karlsson M."/>
            <person name="Huettel B."/>
            <person name="Barry K.W."/>
            <person name="Haridas S."/>
            <person name="Chen C."/>
            <person name="Bauer D."/>
            <person name="Andreopoulos W."/>
            <person name="Pangilinan J."/>
            <person name="LaButti K."/>
            <person name="Riley R."/>
            <person name="Lipzen A."/>
            <person name="Clum A."/>
            <person name="Drula E."/>
            <person name="Henrissat B."/>
            <person name="Kohler A."/>
            <person name="Grigoriev I.V."/>
            <person name="Martin F.M."/>
            <person name="Hacquard S."/>
        </authorList>
    </citation>
    <scope>NUCLEOTIDE SEQUENCE</scope>
    <source>
        <strain evidence="6">MPI-CAGE-AT-0016</strain>
    </source>
</reference>
<dbReference type="PANTHER" id="PTHR11081:SF75">
    <property type="entry name" value="ENDONUCLEASE, PUTATIVE (AFU_ORTHOLOGUE AFUA_3G13260)-RELATED"/>
    <property type="match status" value="1"/>
</dbReference>